<gene>
    <name evidence="2" type="primary">FXL20</name>
</gene>
<organism evidence="2">
    <name type="scientific">Salmo salar</name>
    <name type="common">Atlantic salmon</name>
    <dbReference type="NCBI Taxonomy" id="8030"/>
    <lineage>
        <taxon>Eukaryota</taxon>
        <taxon>Metazoa</taxon>
        <taxon>Chordata</taxon>
        <taxon>Craniata</taxon>
        <taxon>Vertebrata</taxon>
        <taxon>Euteleostomi</taxon>
        <taxon>Actinopterygii</taxon>
        <taxon>Neopterygii</taxon>
        <taxon>Teleostei</taxon>
        <taxon>Protacanthopterygii</taxon>
        <taxon>Salmoniformes</taxon>
        <taxon>Salmonidae</taxon>
        <taxon>Salmoninae</taxon>
        <taxon>Salmo</taxon>
    </lineage>
</organism>
<evidence type="ECO:0000259" key="1">
    <source>
        <dbReference type="PROSITE" id="PS50181"/>
    </source>
</evidence>
<protein>
    <submittedName>
        <fullName evidence="2">F-box/LRR-repeat protein 20</fullName>
    </submittedName>
</protein>
<proteinExistence type="evidence at transcript level"/>
<feature type="domain" description="F-box" evidence="1">
    <location>
        <begin position="18"/>
        <end position="65"/>
    </location>
</feature>
<dbReference type="Gene3D" id="1.20.1280.50">
    <property type="match status" value="1"/>
</dbReference>
<dbReference type="Pfam" id="PF12937">
    <property type="entry name" value="F-box-like"/>
    <property type="match status" value="1"/>
</dbReference>
<dbReference type="SUPFAM" id="SSF81383">
    <property type="entry name" value="F-box domain"/>
    <property type="match status" value="1"/>
</dbReference>
<dbReference type="PROSITE" id="PS50181">
    <property type="entry name" value="FBOX"/>
    <property type="match status" value="1"/>
</dbReference>
<sequence length="146" mass="16637">MNGITKGRFEVFSNSDEAPINKKLPKELLLRIFSYLDVITLCRCAQVSKRPGARVHHRRHHWAVFLGVRSKQSHSARHSRPAQSSHPPYLKMSSLQMMNHWHGEEVIRGALANDARKYLRICATSIPSERVFSEAGNRLLLPNSTV</sequence>
<reference evidence="2" key="1">
    <citation type="submission" date="2009-01" db="EMBL/GenBank/DDBJ databases">
        <authorList>
            <consortium name="cGRASP (B.F. Koop &amp; W.S. Davidson)"/>
            <person name="Leong J."/>
            <person name="von Schalburg K."/>
            <person name="Cooper G."/>
            <person name="Moore R."/>
            <person name="Holt R."/>
            <person name="Davidson W.S."/>
            <person name="Koop B.F."/>
        </authorList>
    </citation>
    <scope>NUCLEOTIDE SEQUENCE</scope>
    <source>
        <tissue evidence="2">Spleen</tissue>
    </source>
</reference>
<dbReference type="InterPro" id="IPR036047">
    <property type="entry name" value="F-box-like_dom_sf"/>
</dbReference>
<reference evidence="2" key="3">
    <citation type="submission" date="2010-08" db="EMBL/GenBank/DDBJ databases">
        <authorList>
            <consortium name="cGRASP (B.F. Koop &amp; W.S. Davidson)"/>
        </authorList>
    </citation>
    <scope>NUCLEOTIDE SEQUENCE</scope>
    <source>
        <tissue evidence="2">Spleen</tissue>
    </source>
</reference>
<dbReference type="EMBL" id="BT057558">
    <property type="protein sequence ID" value="ACM09430.1"/>
    <property type="molecule type" value="mRNA"/>
</dbReference>
<dbReference type="InterPro" id="IPR001810">
    <property type="entry name" value="F-box_dom"/>
</dbReference>
<dbReference type="AlphaFoldDB" id="B9EPI3"/>
<reference evidence="2" key="2">
    <citation type="journal article" date="2010" name="BMC Genomics">
        <title>Salmo salar and Esox lucius full-length cDNA sequences reveal changes in evolutionary pressures on a post-tetraploidization genome.</title>
        <authorList>
            <person name="Leong J.S."/>
            <person name="Jantzen S.G."/>
            <person name="von Schalburg K.R."/>
            <person name="Cooper G.A."/>
            <person name="Messmer A.M."/>
            <person name="Liao N.Y."/>
            <person name="Munro S."/>
            <person name="Moore R."/>
            <person name="Holt R.A."/>
            <person name="Jones S.J."/>
            <person name="Davidson W.S."/>
            <person name="Koop B.F."/>
        </authorList>
    </citation>
    <scope>NUCLEOTIDE SEQUENCE</scope>
    <source>
        <tissue evidence="2">Spleen</tissue>
    </source>
</reference>
<accession>B9EPI3</accession>
<evidence type="ECO:0000313" key="2">
    <source>
        <dbReference type="EMBL" id="ACM09430.1"/>
    </source>
</evidence>
<name>B9EPI3_SALSA</name>